<comment type="caution">
    <text evidence="1">The sequence shown here is derived from an EMBL/GenBank/DDBJ whole genome shotgun (WGS) entry which is preliminary data.</text>
</comment>
<protein>
    <submittedName>
        <fullName evidence="1">Uncharacterized protein</fullName>
    </submittedName>
</protein>
<organism evidence="1 2">
    <name type="scientific">Lentinula raphanica</name>
    <dbReference type="NCBI Taxonomy" id="153919"/>
    <lineage>
        <taxon>Eukaryota</taxon>
        <taxon>Fungi</taxon>
        <taxon>Dikarya</taxon>
        <taxon>Basidiomycota</taxon>
        <taxon>Agaricomycotina</taxon>
        <taxon>Agaricomycetes</taxon>
        <taxon>Agaricomycetidae</taxon>
        <taxon>Agaricales</taxon>
        <taxon>Marasmiineae</taxon>
        <taxon>Omphalotaceae</taxon>
        <taxon>Lentinula</taxon>
    </lineage>
</organism>
<keyword evidence="2" id="KW-1185">Reference proteome</keyword>
<accession>A0AA38UKD1</accession>
<dbReference type="EMBL" id="MU805950">
    <property type="protein sequence ID" value="KAJ3844575.1"/>
    <property type="molecule type" value="Genomic_DNA"/>
</dbReference>
<dbReference type="Proteomes" id="UP001163846">
    <property type="component" value="Unassembled WGS sequence"/>
</dbReference>
<evidence type="ECO:0000313" key="2">
    <source>
        <dbReference type="Proteomes" id="UP001163846"/>
    </source>
</evidence>
<name>A0AA38UKD1_9AGAR</name>
<gene>
    <name evidence="1" type="ORF">F5878DRAFT_675705</name>
</gene>
<proteinExistence type="predicted"/>
<evidence type="ECO:0000313" key="1">
    <source>
        <dbReference type="EMBL" id="KAJ3844575.1"/>
    </source>
</evidence>
<reference evidence="1" key="1">
    <citation type="submission" date="2022-08" db="EMBL/GenBank/DDBJ databases">
        <authorList>
            <consortium name="DOE Joint Genome Institute"/>
            <person name="Min B."/>
            <person name="Riley R."/>
            <person name="Sierra-Patev S."/>
            <person name="Naranjo-Ortiz M."/>
            <person name="Looney B."/>
            <person name="Konkel Z."/>
            <person name="Slot J.C."/>
            <person name="Sakamoto Y."/>
            <person name="Steenwyk J.L."/>
            <person name="Rokas A."/>
            <person name="Carro J."/>
            <person name="Camarero S."/>
            <person name="Ferreira P."/>
            <person name="Molpeceres G."/>
            <person name="Ruiz-Duenas F.J."/>
            <person name="Serrano A."/>
            <person name="Henrissat B."/>
            <person name="Drula E."/>
            <person name="Hughes K.W."/>
            <person name="Mata J.L."/>
            <person name="Ishikawa N.K."/>
            <person name="Vargas-Isla R."/>
            <person name="Ushijima S."/>
            <person name="Smith C.A."/>
            <person name="Ahrendt S."/>
            <person name="Andreopoulos W."/>
            <person name="He G."/>
            <person name="Labutti K."/>
            <person name="Lipzen A."/>
            <person name="Ng V."/>
            <person name="Sandor L."/>
            <person name="Barry K."/>
            <person name="Martinez A.T."/>
            <person name="Xiao Y."/>
            <person name="Gibbons J.G."/>
            <person name="Terashima K."/>
            <person name="Hibbett D.S."/>
            <person name="Grigoriev I.V."/>
        </authorList>
    </citation>
    <scope>NUCLEOTIDE SEQUENCE</scope>
    <source>
        <strain evidence="1">TFB9207</strain>
    </source>
</reference>
<dbReference type="AlphaFoldDB" id="A0AA38UKD1"/>
<sequence>MQTHLSLPDELLHSIIEYTAYNSQLPHSHSTSVQGFKPACPLFKSASSELFALSVANWRLRRICLPLLFANIGIKYIKDSQQLEVYISLLTRFTKIIFIKPINSVIKAAHELISPNLPRFTRLFYVELPGNQTALLRTLLAHPTITSVMVHELPGHSMCKDDLSKIIYSVATLAWATSPRFEEYLNQGMRLARLQLFDSLDNIFGPKIFCGLEEIRLHLGDKPISFSFLSVLSSTYPTLNEFWLFDNDLRYFTRHTPPFMSSFIENSQRQGLRKSFVITHVCLGRASRVSSQWYVMGLALKITLASPSLVEILALIASSFPKLQNLDLNLDGHEATYHVHDFVTAFKKFSSLRMLFLSGAFKRLDFGSDKHLPPVRPLNSTVALDALIAHAETGTLWYTSRIANEARSLESFYIREESYETQTDIAGLAWHLIGLFHVMNGNRDIRGIIIRAATKAHYSNILLETRMLPPGLVVMEVS</sequence>